<dbReference type="RefSeq" id="XP_062730578.1">
    <property type="nucleotide sequence ID" value="XM_062879289.1"/>
</dbReference>
<reference evidence="2 3" key="1">
    <citation type="journal article" date="2023" name="bioRxiv">
        <title>High-quality genome assemblies of four members of thePodospora anserinaspecies complex.</title>
        <authorList>
            <person name="Ament-Velasquez S.L."/>
            <person name="Vogan A.A."/>
            <person name="Wallerman O."/>
            <person name="Hartmann F."/>
            <person name="Gautier V."/>
            <person name="Silar P."/>
            <person name="Giraud T."/>
            <person name="Johannesson H."/>
        </authorList>
    </citation>
    <scope>NUCLEOTIDE SEQUENCE [LARGE SCALE GENOMIC DNA]</scope>
    <source>
        <strain evidence="2 3">CBS 112042</strain>
    </source>
</reference>
<feature type="region of interest" description="Disordered" evidence="1">
    <location>
        <begin position="126"/>
        <end position="148"/>
    </location>
</feature>
<comment type="caution">
    <text evidence="2">The sequence shown here is derived from an EMBL/GenBank/DDBJ whole genome shotgun (WGS) entry which is preliminary data.</text>
</comment>
<accession>A0ABR0FFU3</accession>
<evidence type="ECO:0000313" key="2">
    <source>
        <dbReference type="EMBL" id="KAK4641602.1"/>
    </source>
</evidence>
<dbReference type="GeneID" id="87898771"/>
<dbReference type="SUPFAM" id="SSF51905">
    <property type="entry name" value="FAD/NAD(P)-binding domain"/>
    <property type="match status" value="1"/>
</dbReference>
<evidence type="ECO:0000313" key="3">
    <source>
        <dbReference type="Proteomes" id="UP001322138"/>
    </source>
</evidence>
<dbReference type="InterPro" id="IPR036188">
    <property type="entry name" value="FAD/NAD-bd_sf"/>
</dbReference>
<dbReference type="InterPro" id="IPR053212">
    <property type="entry name" value="DHP_3-monooxygenase"/>
</dbReference>
<evidence type="ECO:0000256" key="1">
    <source>
        <dbReference type="SAM" id="MobiDB-lite"/>
    </source>
</evidence>
<dbReference type="PANTHER" id="PTHR47469">
    <property type="entry name" value="MONOOXYGENASE-LIKE"/>
    <property type="match status" value="1"/>
</dbReference>
<gene>
    <name evidence="2" type="ORF">QC761_500404</name>
</gene>
<organism evidence="2 3">
    <name type="scientific">Podospora bellae-mahoneyi</name>
    <dbReference type="NCBI Taxonomy" id="2093777"/>
    <lineage>
        <taxon>Eukaryota</taxon>
        <taxon>Fungi</taxon>
        <taxon>Dikarya</taxon>
        <taxon>Ascomycota</taxon>
        <taxon>Pezizomycotina</taxon>
        <taxon>Sordariomycetes</taxon>
        <taxon>Sordariomycetidae</taxon>
        <taxon>Sordariales</taxon>
        <taxon>Podosporaceae</taxon>
        <taxon>Podospora</taxon>
    </lineage>
</organism>
<keyword evidence="3" id="KW-1185">Reference proteome</keyword>
<name>A0ABR0FFU3_9PEZI</name>
<dbReference type="Gene3D" id="3.50.50.60">
    <property type="entry name" value="FAD/NAD(P)-binding domain"/>
    <property type="match status" value="1"/>
</dbReference>
<dbReference type="Proteomes" id="UP001322138">
    <property type="component" value="Unassembled WGS sequence"/>
</dbReference>
<protein>
    <submittedName>
        <fullName evidence="2">Uncharacterized protein</fullName>
    </submittedName>
</protein>
<dbReference type="PANTHER" id="PTHR47469:SF2">
    <property type="entry name" value="OS06G0597600 PROTEIN"/>
    <property type="match status" value="1"/>
</dbReference>
<sequence>MATITDTITGARKPDRLHFVIVGGSLGGLATDIALKVLGHHSAILEHHPTPLLHDQRAGIVAGGHVLEFFNRYNRCQRKDISVPPTCRQYLDRDGYIIHPVTASHDMSSWDLNYFLMSANYDGISPPSAARSPNKTSHPRPWRSLQKG</sequence>
<dbReference type="EMBL" id="JAFFGZ010000007">
    <property type="protein sequence ID" value="KAK4641602.1"/>
    <property type="molecule type" value="Genomic_DNA"/>
</dbReference>
<proteinExistence type="predicted"/>